<evidence type="ECO:0000259" key="5">
    <source>
        <dbReference type="PROSITE" id="PS52019"/>
    </source>
</evidence>
<feature type="non-terminal residue" evidence="6">
    <location>
        <position position="378"/>
    </location>
</feature>
<name>A0A4Q1QQJ6_9ACTN</name>
<evidence type="ECO:0000256" key="4">
    <source>
        <dbReference type="SAM" id="MobiDB-lite"/>
    </source>
</evidence>
<feature type="non-terminal residue" evidence="6">
    <location>
        <position position="1"/>
    </location>
</feature>
<dbReference type="AlphaFoldDB" id="A0A4Q1QQJ6"/>
<keyword evidence="2" id="KW-0511">Multifunctional enzyme</keyword>
<dbReference type="GO" id="GO:0006633">
    <property type="term" value="P:fatty acid biosynthetic process"/>
    <property type="evidence" value="ECO:0007669"/>
    <property type="project" value="TreeGrafter"/>
</dbReference>
<dbReference type="GeneID" id="95782864"/>
<sequence>QGYHYGPTFQGLQAAWQHHDTTYAEITLPQETQHAAAAFTLHPALLDAALHATDLAQSDEPHKAQQTALPFAWSGVTVHAKGATSLRVAITTTANDGVRLQLADPAGNPVAVVEELAMRPVSADQIAAARDGADTPLYLVEWTALPSATTPPGSGADRAEGSSTRSWAALGPQAAQWEWTGAATYTELAALTGDVPDVVVLTCPEGRDGDNMPQQLRKATGSVLAALQEWLADERFEDSQLVVATRGAVGPRDPRDEHAEPADLAGAAVWGLVRSAQAEHPDRFTLLDWDGTQIPLFLLATTLSSGEPELALRNGETYVPRLTRATTPTPTPTLEPTAFENWDPEDTVLITGGTGGLATLLAEHLITHHHIRNLTLAS</sequence>
<keyword evidence="7" id="KW-1185">Reference proteome</keyword>
<dbReference type="PANTHER" id="PTHR43775">
    <property type="entry name" value="FATTY ACID SYNTHASE"/>
    <property type="match status" value="1"/>
</dbReference>
<protein>
    <submittedName>
        <fullName evidence="6">Polyketide synthase</fullName>
    </submittedName>
</protein>
<dbReference type="Gene3D" id="3.10.129.110">
    <property type="entry name" value="Polyketide synthase dehydratase"/>
    <property type="match status" value="1"/>
</dbReference>
<dbReference type="Proteomes" id="UP000289482">
    <property type="component" value="Unassembled WGS sequence"/>
</dbReference>
<dbReference type="InterPro" id="IPR055123">
    <property type="entry name" value="SpnB-like_Rossmann"/>
</dbReference>
<dbReference type="GO" id="GO:0004312">
    <property type="term" value="F:fatty acid synthase activity"/>
    <property type="evidence" value="ECO:0007669"/>
    <property type="project" value="TreeGrafter"/>
</dbReference>
<evidence type="ECO:0000256" key="3">
    <source>
        <dbReference type="PROSITE-ProRule" id="PRU01363"/>
    </source>
</evidence>
<dbReference type="InterPro" id="IPR049900">
    <property type="entry name" value="PKS_mFAS_DH"/>
</dbReference>
<comment type="caution">
    <text evidence="3">Lacks conserved residue(s) required for the propagation of feature annotation.</text>
</comment>
<evidence type="ECO:0000256" key="2">
    <source>
        <dbReference type="ARBA" id="ARBA00023268"/>
    </source>
</evidence>
<comment type="caution">
    <text evidence="6">The sequence shown here is derived from an EMBL/GenBank/DDBJ whole genome shotgun (WGS) entry which is preliminary data.</text>
</comment>
<dbReference type="PANTHER" id="PTHR43775:SF51">
    <property type="entry name" value="INACTIVE PHENOLPHTHIOCEROL SYNTHESIS POLYKETIDE SYNTHASE TYPE I PKS1-RELATED"/>
    <property type="match status" value="1"/>
</dbReference>
<dbReference type="PROSITE" id="PS52019">
    <property type="entry name" value="PKS_MFAS_DH"/>
    <property type="match status" value="1"/>
</dbReference>
<dbReference type="InterPro" id="IPR042104">
    <property type="entry name" value="PKS_dehydratase_sf"/>
</dbReference>
<gene>
    <name evidence="6" type="ORF">EST54_33910</name>
</gene>
<accession>A0A4Q1QQJ6</accession>
<keyword evidence="1" id="KW-0808">Transferase</keyword>
<organism evidence="6 7">
    <name type="scientific">Streptomyces sioyaensis</name>
    <dbReference type="NCBI Taxonomy" id="67364"/>
    <lineage>
        <taxon>Bacteria</taxon>
        <taxon>Bacillati</taxon>
        <taxon>Actinomycetota</taxon>
        <taxon>Actinomycetes</taxon>
        <taxon>Kitasatosporales</taxon>
        <taxon>Streptomycetaceae</taxon>
        <taxon>Streptomyces</taxon>
    </lineage>
</organism>
<evidence type="ECO:0000313" key="7">
    <source>
        <dbReference type="Proteomes" id="UP000289482"/>
    </source>
</evidence>
<feature type="domain" description="PKS/mFAS DH" evidence="5">
    <location>
        <begin position="1"/>
        <end position="127"/>
    </location>
</feature>
<feature type="region of interest" description="Disordered" evidence="4">
    <location>
        <begin position="146"/>
        <end position="166"/>
    </location>
</feature>
<dbReference type="InterPro" id="IPR050091">
    <property type="entry name" value="PKS_NRPS_Biosynth_Enz"/>
</dbReference>
<dbReference type="Pfam" id="PF22953">
    <property type="entry name" value="SpnB_Rossmann"/>
    <property type="match status" value="1"/>
</dbReference>
<feature type="region of interest" description="C-terminal hotdog fold" evidence="3">
    <location>
        <begin position="1"/>
        <end position="127"/>
    </location>
</feature>
<dbReference type="RefSeq" id="WP_174857573.1">
    <property type="nucleotide sequence ID" value="NZ_SDIF01000286.1"/>
</dbReference>
<dbReference type="InterPro" id="IPR036291">
    <property type="entry name" value="NAD(P)-bd_dom_sf"/>
</dbReference>
<evidence type="ECO:0000256" key="1">
    <source>
        <dbReference type="ARBA" id="ARBA00022679"/>
    </source>
</evidence>
<dbReference type="EMBL" id="SDIF01000286">
    <property type="protein sequence ID" value="RXS56053.1"/>
    <property type="molecule type" value="Genomic_DNA"/>
</dbReference>
<evidence type="ECO:0000313" key="6">
    <source>
        <dbReference type="EMBL" id="RXS56053.1"/>
    </source>
</evidence>
<feature type="region of interest" description="N-terminal hotdog fold" evidence="3">
    <location>
        <position position="1"/>
    </location>
</feature>
<dbReference type="Gene3D" id="3.40.50.720">
    <property type="entry name" value="NAD(P)-binding Rossmann-like Domain"/>
    <property type="match status" value="1"/>
</dbReference>
<dbReference type="Pfam" id="PF14765">
    <property type="entry name" value="PS-DH"/>
    <property type="match status" value="1"/>
</dbReference>
<reference evidence="6 7" key="1">
    <citation type="submission" date="2019-01" db="EMBL/GenBank/DDBJ databases">
        <title>Draft genome sequences of the type strain Streptomyces sioyaensis DSM 40032 and its novel strain, TM32, a thermotolerant antibiotics-producing actinobacterium.</title>
        <authorList>
            <person name="Nakaew N."/>
            <person name="Lumyong S."/>
            <person name="Sloan W.T."/>
            <person name="Sungthong R."/>
        </authorList>
    </citation>
    <scope>NUCLEOTIDE SEQUENCE [LARGE SCALE GENOMIC DNA]</scope>
    <source>
        <strain evidence="6 7">DSM 40032</strain>
    </source>
</reference>
<proteinExistence type="predicted"/>
<dbReference type="SUPFAM" id="SSF51735">
    <property type="entry name" value="NAD(P)-binding Rossmann-fold domains"/>
    <property type="match status" value="1"/>
</dbReference>
<dbReference type="InterPro" id="IPR049551">
    <property type="entry name" value="PKS_DH_C"/>
</dbReference>